<keyword evidence="4 7" id="KW-0862">Zinc</keyword>
<dbReference type="Pfam" id="PF08240">
    <property type="entry name" value="ADH_N"/>
    <property type="match status" value="1"/>
</dbReference>
<evidence type="ECO:0000259" key="8">
    <source>
        <dbReference type="SMART" id="SM00829"/>
    </source>
</evidence>
<dbReference type="SUPFAM" id="SSF51735">
    <property type="entry name" value="NAD(P)-binding Rossmann-fold domains"/>
    <property type="match status" value="1"/>
</dbReference>
<dbReference type="EMBL" id="CP017019">
    <property type="protein sequence ID" value="AOQ22914.1"/>
    <property type="molecule type" value="Genomic_DNA"/>
</dbReference>
<keyword evidence="3 7" id="KW-0479">Metal-binding</keyword>
<dbReference type="GO" id="GO:0016491">
    <property type="term" value="F:oxidoreductase activity"/>
    <property type="evidence" value="ECO:0007669"/>
    <property type="project" value="UniProtKB-KW"/>
</dbReference>
<accession>A0AAC9HFJ3</accession>
<dbReference type="AlphaFoldDB" id="A0AAC9HFJ3"/>
<keyword evidence="6" id="KW-0520">NAD</keyword>
<keyword evidence="12" id="KW-1185">Reference proteome</keyword>
<dbReference type="EMBL" id="VCDX01000010">
    <property type="protein sequence ID" value="TYL10557.1"/>
    <property type="molecule type" value="Genomic_DNA"/>
</dbReference>
<dbReference type="SUPFAM" id="SSF50129">
    <property type="entry name" value="GroES-like"/>
    <property type="match status" value="1"/>
</dbReference>
<evidence type="ECO:0000256" key="5">
    <source>
        <dbReference type="ARBA" id="ARBA00023002"/>
    </source>
</evidence>
<evidence type="ECO:0000256" key="6">
    <source>
        <dbReference type="ARBA" id="ARBA00023027"/>
    </source>
</evidence>
<protein>
    <submittedName>
        <fullName evidence="9">D-arabitol-phosphate dehydrogenase</fullName>
        <ecNumber evidence="9">1.1.1.301</ecNumber>
    </submittedName>
</protein>
<reference evidence="9 11" key="1">
    <citation type="submission" date="2016-08" db="EMBL/GenBank/DDBJ databases">
        <title>Moorella thermoacetica DSM 103132.</title>
        <authorList>
            <person name="Jendresen C.B."/>
            <person name="Redl S.M."/>
            <person name="Jensen T.O."/>
            <person name="Nielsen A.T."/>
        </authorList>
    </citation>
    <scope>NUCLEOTIDE SEQUENCE [LARGE SCALE GENOMIC DNA]</scope>
    <source>
        <strain evidence="9 11">DSM 103132</strain>
    </source>
</reference>
<dbReference type="InterPro" id="IPR013154">
    <property type="entry name" value="ADH-like_N"/>
</dbReference>
<evidence type="ECO:0000256" key="4">
    <source>
        <dbReference type="ARBA" id="ARBA00022833"/>
    </source>
</evidence>
<dbReference type="FunFam" id="3.40.50.720:FF:000068">
    <property type="entry name" value="Sorbitol dehydrogenase"/>
    <property type="match status" value="1"/>
</dbReference>
<evidence type="ECO:0000256" key="3">
    <source>
        <dbReference type="ARBA" id="ARBA00022723"/>
    </source>
</evidence>
<dbReference type="SMART" id="SM00829">
    <property type="entry name" value="PKS_ER"/>
    <property type="match status" value="1"/>
</dbReference>
<dbReference type="Proteomes" id="UP000094598">
    <property type="component" value="Chromosome"/>
</dbReference>
<dbReference type="EC" id="1.1.1.301" evidence="9"/>
<evidence type="ECO:0000313" key="12">
    <source>
        <dbReference type="Proteomes" id="UP000322283"/>
    </source>
</evidence>
<dbReference type="Gene3D" id="3.40.50.720">
    <property type="entry name" value="NAD(P)-binding Rossmann-like Domain"/>
    <property type="match status" value="1"/>
</dbReference>
<evidence type="ECO:0000256" key="7">
    <source>
        <dbReference type="RuleBase" id="RU361277"/>
    </source>
</evidence>
<gene>
    <name evidence="9" type="ORF">Maut_00439</name>
    <name evidence="10" type="ORF">MTAT_24490</name>
</gene>
<evidence type="ECO:0000313" key="9">
    <source>
        <dbReference type="EMBL" id="AOQ22914.1"/>
    </source>
</evidence>
<feature type="domain" description="Enoyl reductase (ER)" evidence="8">
    <location>
        <begin position="29"/>
        <end position="357"/>
    </location>
</feature>
<proteinExistence type="inferred from homology"/>
<name>A0AAC9HFJ3_NEOTH</name>
<comment type="cofactor">
    <cofactor evidence="1 7">
        <name>Zn(2+)</name>
        <dbReference type="ChEBI" id="CHEBI:29105"/>
    </cofactor>
</comment>
<sequence length="361" mass="38963">MIIFFTGNVPENSKMEVEALKAVVKEKKGVGNIVYREVSEPVPGVGEIKVEVQAAGICGTDIHIYHDRFRYNPPVVLGHEFSGVVVEVGEGVKNFQIGDRVTAEAPARICGSCVYCRTGDYNLCSNRLGLGWGVNGCFAKYCVVEEKMAHKIPGNVSFKAGALCEPLACVIHGIELTGIRAGDVVVVAGPGPIGLLTLQAAKAEGARVIITGTSVDGERLQMAEQLGADYIINIEEKDLLNEVKSLTRGYGADVVLECSGNQASVNTCFEVIKKGGKYTQVGLFGKPITLDFEKVATKELKVTGVQSQKWTAWERALKLLEAGKIKLEPLVTGEYSMADWEAAFKAFESKQGLKTVMYPEP</sequence>
<dbReference type="InterPro" id="IPR013149">
    <property type="entry name" value="ADH-like_C"/>
</dbReference>
<dbReference type="CDD" id="cd08258">
    <property type="entry name" value="Zn_ADH4"/>
    <property type="match status" value="1"/>
</dbReference>
<organism evidence="9 11">
    <name type="scientific">Neomoorella thermoacetica</name>
    <name type="common">Clostridium thermoaceticum</name>
    <dbReference type="NCBI Taxonomy" id="1525"/>
    <lineage>
        <taxon>Bacteria</taxon>
        <taxon>Bacillati</taxon>
        <taxon>Bacillota</taxon>
        <taxon>Clostridia</taxon>
        <taxon>Neomoorellales</taxon>
        <taxon>Neomoorellaceae</taxon>
        <taxon>Neomoorella</taxon>
    </lineage>
</organism>
<reference evidence="10 12" key="2">
    <citation type="submission" date="2019-05" db="EMBL/GenBank/DDBJ databases">
        <title>Genome sequence of Moorella thermoacetica ATCC 33924.</title>
        <authorList>
            <person name="Poehlein A."/>
            <person name="Bengelsdorf F.R."/>
            <person name="Duerre P."/>
            <person name="Daniel R."/>
        </authorList>
    </citation>
    <scope>NUCLEOTIDE SEQUENCE [LARGE SCALE GENOMIC DNA]</scope>
    <source>
        <strain evidence="10 12">ATCC 33924</strain>
    </source>
</reference>
<evidence type="ECO:0000313" key="10">
    <source>
        <dbReference type="EMBL" id="TYL10557.1"/>
    </source>
</evidence>
<dbReference type="Proteomes" id="UP000322283">
    <property type="component" value="Unassembled WGS sequence"/>
</dbReference>
<dbReference type="PANTHER" id="PTHR43401:SF2">
    <property type="entry name" value="L-THREONINE 3-DEHYDROGENASE"/>
    <property type="match status" value="1"/>
</dbReference>
<evidence type="ECO:0000256" key="1">
    <source>
        <dbReference type="ARBA" id="ARBA00001947"/>
    </source>
</evidence>
<comment type="similarity">
    <text evidence="2 7">Belongs to the zinc-containing alcohol dehydrogenase family.</text>
</comment>
<dbReference type="InterPro" id="IPR002328">
    <property type="entry name" value="ADH_Zn_CS"/>
</dbReference>
<keyword evidence="5 9" id="KW-0560">Oxidoreductase</keyword>
<dbReference type="Pfam" id="PF00107">
    <property type="entry name" value="ADH_zinc_N"/>
    <property type="match status" value="1"/>
</dbReference>
<evidence type="ECO:0000256" key="2">
    <source>
        <dbReference type="ARBA" id="ARBA00008072"/>
    </source>
</evidence>
<dbReference type="PROSITE" id="PS00059">
    <property type="entry name" value="ADH_ZINC"/>
    <property type="match status" value="1"/>
</dbReference>
<dbReference type="InterPro" id="IPR036291">
    <property type="entry name" value="NAD(P)-bd_dom_sf"/>
</dbReference>
<dbReference type="InterPro" id="IPR050129">
    <property type="entry name" value="Zn_alcohol_dh"/>
</dbReference>
<dbReference type="PANTHER" id="PTHR43401">
    <property type="entry name" value="L-THREONINE 3-DEHYDROGENASE"/>
    <property type="match status" value="1"/>
</dbReference>
<dbReference type="InterPro" id="IPR011032">
    <property type="entry name" value="GroES-like_sf"/>
</dbReference>
<dbReference type="GO" id="GO:0008270">
    <property type="term" value="F:zinc ion binding"/>
    <property type="evidence" value="ECO:0007669"/>
    <property type="project" value="InterPro"/>
</dbReference>
<evidence type="ECO:0000313" key="11">
    <source>
        <dbReference type="Proteomes" id="UP000094598"/>
    </source>
</evidence>
<dbReference type="InterPro" id="IPR020843">
    <property type="entry name" value="ER"/>
</dbReference>
<dbReference type="Gene3D" id="3.90.180.10">
    <property type="entry name" value="Medium-chain alcohol dehydrogenases, catalytic domain"/>
    <property type="match status" value="1"/>
</dbReference>